<evidence type="ECO:0000259" key="3">
    <source>
        <dbReference type="PROSITE" id="PS50157"/>
    </source>
</evidence>
<feature type="compositionally biased region" description="Low complexity" evidence="2">
    <location>
        <begin position="369"/>
        <end position="382"/>
    </location>
</feature>
<gene>
    <name evidence="4" type="ORF">BG006_005156</name>
</gene>
<comment type="caution">
    <text evidence="4">The sequence shown here is derived from an EMBL/GenBank/DDBJ whole genome shotgun (WGS) entry which is preliminary data.</text>
</comment>
<feature type="region of interest" description="Disordered" evidence="2">
    <location>
        <begin position="277"/>
        <end position="362"/>
    </location>
</feature>
<dbReference type="GO" id="GO:0008270">
    <property type="term" value="F:zinc ion binding"/>
    <property type="evidence" value="ECO:0007669"/>
    <property type="project" value="UniProtKB-KW"/>
</dbReference>
<feature type="domain" description="C2H2-type" evidence="3">
    <location>
        <begin position="429"/>
        <end position="460"/>
    </location>
</feature>
<feature type="region of interest" description="Disordered" evidence="2">
    <location>
        <begin position="368"/>
        <end position="387"/>
    </location>
</feature>
<feature type="compositionally biased region" description="Polar residues" evidence="2">
    <location>
        <begin position="352"/>
        <end position="362"/>
    </location>
</feature>
<dbReference type="AlphaFoldDB" id="A0A9P5SV06"/>
<accession>A0A9P5SV06</accession>
<proteinExistence type="predicted"/>
<organism evidence="4 5">
    <name type="scientific">Podila minutissima</name>
    <dbReference type="NCBI Taxonomy" id="64525"/>
    <lineage>
        <taxon>Eukaryota</taxon>
        <taxon>Fungi</taxon>
        <taxon>Fungi incertae sedis</taxon>
        <taxon>Mucoromycota</taxon>
        <taxon>Mortierellomycotina</taxon>
        <taxon>Mortierellomycetes</taxon>
        <taxon>Mortierellales</taxon>
        <taxon>Mortierellaceae</taxon>
        <taxon>Podila</taxon>
    </lineage>
</organism>
<dbReference type="PROSITE" id="PS50157">
    <property type="entry name" value="ZINC_FINGER_C2H2_2"/>
    <property type="match status" value="1"/>
</dbReference>
<evidence type="ECO:0000313" key="4">
    <source>
        <dbReference type="EMBL" id="KAF9337349.1"/>
    </source>
</evidence>
<feature type="region of interest" description="Disordered" evidence="2">
    <location>
        <begin position="70"/>
        <end position="95"/>
    </location>
</feature>
<keyword evidence="1" id="KW-0862">Zinc</keyword>
<dbReference type="InterPro" id="IPR013087">
    <property type="entry name" value="Znf_C2H2_type"/>
</dbReference>
<protein>
    <recommendedName>
        <fullName evidence="3">C2H2-type domain-containing protein</fullName>
    </recommendedName>
</protein>
<evidence type="ECO:0000256" key="2">
    <source>
        <dbReference type="SAM" id="MobiDB-lite"/>
    </source>
</evidence>
<sequence>MPHMLQRQLSRTLCDEYTNIFDDSLSQSHVQAPLLVSMSEVSSRSSSQCFPEEASALLLPPSPVSLRAMETTSWSPSSVATPGYSPSSETDDSILLDSLSSPASPLFPVLQTSPFVEMVASVASTTATVAQGSVSCSPEMLFAEDDDFFHNSFYRSLDQGRFQAPQVPICPHSQKQSPSSLDTSCITISDKDQKSALSKRAPSLTTAAPSEIFNITMNELLSVDPLQLSQATTTSACSSSSTSTHDTEMAIFVATLESQIELCQATDLDEFDVDFSETSTLSDVSDDSDGDYVMARSVNNNNNNNNNKRKPSSSSKATKRRPRQESKHKRPRPTVQKTPKVYPPRKPRTKATESGSNTNISDVINTILTSGTSTSGSPSSSSKLPGQKNRTILSHPAGGFMCDQCPGERFGRVHDLKRHQDSKHFVMTWPCDFCHRPFVRRDALLRHYVVKSARHDGIHPTESESHRLYEAKARAKAKC</sequence>
<evidence type="ECO:0000256" key="1">
    <source>
        <dbReference type="PROSITE-ProRule" id="PRU00042"/>
    </source>
</evidence>
<evidence type="ECO:0000313" key="5">
    <source>
        <dbReference type="Proteomes" id="UP000696485"/>
    </source>
</evidence>
<reference evidence="4" key="1">
    <citation type="journal article" date="2020" name="Fungal Divers.">
        <title>Resolving the Mortierellaceae phylogeny through synthesis of multi-gene phylogenetics and phylogenomics.</title>
        <authorList>
            <person name="Vandepol N."/>
            <person name="Liber J."/>
            <person name="Desiro A."/>
            <person name="Na H."/>
            <person name="Kennedy M."/>
            <person name="Barry K."/>
            <person name="Grigoriev I.V."/>
            <person name="Miller A.N."/>
            <person name="O'Donnell K."/>
            <person name="Stajich J.E."/>
            <person name="Bonito G."/>
        </authorList>
    </citation>
    <scope>NUCLEOTIDE SEQUENCE</scope>
    <source>
        <strain evidence="4">NVP1</strain>
    </source>
</reference>
<feature type="compositionally biased region" description="Basic residues" evidence="2">
    <location>
        <begin position="307"/>
        <end position="332"/>
    </location>
</feature>
<dbReference type="InterPro" id="IPR036236">
    <property type="entry name" value="Znf_C2H2_sf"/>
</dbReference>
<feature type="compositionally biased region" description="Polar residues" evidence="2">
    <location>
        <begin position="70"/>
        <end position="86"/>
    </location>
</feature>
<keyword evidence="1" id="KW-0863">Zinc-finger</keyword>
<dbReference type="EMBL" id="JAAAUY010000029">
    <property type="protein sequence ID" value="KAF9337349.1"/>
    <property type="molecule type" value="Genomic_DNA"/>
</dbReference>
<keyword evidence="5" id="KW-1185">Reference proteome</keyword>
<keyword evidence="1" id="KW-0479">Metal-binding</keyword>
<dbReference type="SUPFAM" id="SSF57667">
    <property type="entry name" value="beta-beta-alpha zinc fingers"/>
    <property type="match status" value="1"/>
</dbReference>
<dbReference type="Proteomes" id="UP000696485">
    <property type="component" value="Unassembled WGS sequence"/>
</dbReference>
<dbReference type="SMART" id="SM00355">
    <property type="entry name" value="ZnF_C2H2"/>
    <property type="match status" value="2"/>
</dbReference>
<name>A0A9P5SV06_9FUNG</name>
<dbReference type="Gene3D" id="3.30.160.60">
    <property type="entry name" value="Classic Zinc Finger"/>
    <property type="match status" value="1"/>
</dbReference>